<evidence type="ECO:0000256" key="1">
    <source>
        <dbReference type="SAM" id="MobiDB-lite"/>
    </source>
</evidence>
<dbReference type="eggNOG" id="COG3773">
    <property type="taxonomic scope" value="Bacteria"/>
</dbReference>
<dbReference type="HOGENOM" id="CLU_1254949_0_0_5"/>
<evidence type="ECO:0000313" key="4">
    <source>
        <dbReference type="Proteomes" id="UP000001302"/>
    </source>
</evidence>
<name>E0TD82_PARBH</name>
<gene>
    <name evidence="3" type="ordered locus">PB2503_09259</name>
</gene>
<reference evidence="4" key="1">
    <citation type="submission" date="2010-08" db="EMBL/GenBank/DDBJ databases">
        <title>Genome sequence of Parvularcula bermudensis HTCC2503.</title>
        <authorList>
            <person name="Kang D.-M."/>
            <person name="Oh H.-M."/>
            <person name="Cho J.-C."/>
        </authorList>
    </citation>
    <scope>NUCLEOTIDE SEQUENCE [LARGE SCALE GENOMIC DNA]</scope>
    <source>
        <strain evidence="4">ATCC BAA-594 / HTCC2503 / KCTC 12087</strain>
    </source>
</reference>
<dbReference type="InterPro" id="IPR042047">
    <property type="entry name" value="SleB_dom1"/>
</dbReference>
<feature type="domain" description="Cell wall hydrolase SleB" evidence="2">
    <location>
        <begin position="108"/>
        <end position="215"/>
    </location>
</feature>
<feature type="region of interest" description="Disordered" evidence="1">
    <location>
        <begin position="25"/>
        <end position="86"/>
    </location>
</feature>
<keyword evidence="4" id="KW-1185">Reference proteome</keyword>
<sequence>MDMANFAKVIVPAGLLLGSVLMGCSPAPERPETDPPAEDQEEGPRLNPSLPESPKSDQAKDSEKGEGDHEAVSLSEVTGAPSDYPAPAIADSEIRCMALALYHEARAEPDAGLWAVGHVILNRMEAARYPDTACGVTKDGGSDPPCQFSWWCDSLPDTPREADAWENARVLARKLLLGEIEDPTNGATSFHAKRVSPYWAEKMTRTVTLGNHHFYRIRRN</sequence>
<dbReference type="STRING" id="314260.PB2503_09259"/>
<feature type="compositionally biased region" description="Basic and acidic residues" evidence="1">
    <location>
        <begin position="54"/>
        <end position="71"/>
    </location>
</feature>
<dbReference type="AlphaFoldDB" id="E0TD82"/>
<proteinExistence type="predicted"/>
<evidence type="ECO:0000259" key="2">
    <source>
        <dbReference type="Pfam" id="PF07486"/>
    </source>
</evidence>
<dbReference type="Proteomes" id="UP000001302">
    <property type="component" value="Chromosome"/>
</dbReference>
<dbReference type="KEGG" id="pbr:PB2503_09259"/>
<dbReference type="Gene3D" id="1.10.10.2520">
    <property type="entry name" value="Cell wall hydrolase SleB, domain 1"/>
    <property type="match status" value="1"/>
</dbReference>
<dbReference type="Pfam" id="PF07486">
    <property type="entry name" value="Hydrolase_2"/>
    <property type="match status" value="1"/>
</dbReference>
<dbReference type="GO" id="GO:0016787">
    <property type="term" value="F:hydrolase activity"/>
    <property type="evidence" value="ECO:0007669"/>
    <property type="project" value="InterPro"/>
</dbReference>
<reference evidence="3 4" key="2">
    <citation type="journal article" date="2011" name="J. Bacteriol.">
        <title>Complete genome sequence of strain HTCC2503T of Parvularcula bermudensis, the type species of the order "Parvularculales" in the class Alphaproteobacteria.</title>
        <authorList>
            <person name="Oh H.M."/>
            <person name="Kang I."/>
            <person name="Vergin K.L."/>
            <person name="Kang D."/>
            <person name="Rhee K.H."/>
            <person name="Giovannoni S.J."/>
            <person name="Cho J.C."/>
        </authorList>
    </citation>
    <scope>NUCLEOTIDE SEQUENCE [LARGE SCALE GENOMIC DNA]</scope>
    <source>
        <strain evidence="4">ATCC BAA-594 / HTCC2503 / KCTC 12087</strain>
    </source>
</reference>
<evidence type="ECO:0000313" key="3">
    <source>
        <dbReference type="EMBL" id="ADM09905.1"/>
    </source>
</evidence>
<accession>E0TD82</accession>
<dbReference type="InterPro" id="IPR011105">
    <property type="entry name" value="Cell_wall_hydrolase_SleB"/>
</dbReference>
<protein>
    <recommendedName>
        <fullName evidence="2">Cell wall hydrolase SleB domain-containing protein</fullName>
    </recommendedName>
</protein>
<dbReference type="EMBL" id="CP002156">
    <property type="protein sequence ID" value="ADM09905.1"/>
    <property type="molecule type" value="Genomic_DNA"/>
</dbReference>
<organism evidence="3 4">
    <name type="scientific">Parvularcula bermudensis (strain ATCC BAA-594 / HTCC2503 / KCTC 12087)</name>
    <dbReference type="NCBI Taxonomy" id="314260"/>
    <lineage>
        <taxon>Bacteria</taxon>
        <taxon>Pseudomonadati</taxon>
        <taxon>Pseudomonadota</taxon>
        <taxon>Alphaproteobacteria</taxon>
        <taxon>Parvularculales</taxon>
        <taxon>Parvularculaceae</taxon>
        <taxon>Parvularcula</taxon>
    </lineage>
</organism>